<dbReference type="CDD" id="cd03031">
    <property type="entry name" value="GRX_GRX_like"/>
    <property type="match status" value="1"/>
</dbReference>
<dbReference type="SUPFAM" id="SSF52833">
    <property type="entry name" value="Thioredoxin-like"/>
    <property type="match status" value="1"/>
</dbReference>
<dbReference type="InterPro" id="IPR036249">
    <property type="entry name" value="Thioredoxin-like_sf"/>
</dbReference>
<dbReference type="Pfam" id="PF23733">
    <property type="entry name" value="GRXCR1-2_C"/>
    <property type="match status" value="1"/>
</dbReference>
<dbReference type="PANTHER" id="PTHR45669">
    <property type="entry name" value="GLUTAREDOXIN DOMAIN-CONTAINING CYSTEINE-RICH PROTEIN CG12206-RELATED"/>
    <property type="match status" value="1"/>
</dbReference>
<gene>
    <name evidence="3" type="ORF">Sjap_012550</name>
</gene>
<dbReference type="PANTHER" id="PTHR45669:SF14">
    <property type="entry name" value="EMB|CAB81925.1-RELATED"/>
    <property type="match status" value="1"/>
</dbReference>
<reference evidence="3 4" key="1">
    <citation type="submission" date="2024-01" db="EMBL/GenBank/DDBJ databases">
        <title>Genome assemblies of Stephania.</title>
        <authorList>
            <person name="Yang L."/>
        </authorList>
    </citation>
    <scope>NUCLEOTIDE SEQUENCE [LARGE SCALE GENOMIC DNA]</scope>
    <source>
        <strain evidence="3">QJT</strain>
        <tissue evidence="3">Leaf</tissue>
    </source>
</reference>
<evidence type="ECO:0000256" key="1">
    <source>
        <dbReference type="SAM" id="MobiDB-lite"/>
    </source>
</evidence>
<accession>A0AAP0NXR1</accession>
<sequence length="379" mass="42026">MIDVRTMKGVKGTKFLKKLKSIRPIEALRHQGRVIHLNASDGWLDRIFQDPIPQSKDPFVSSAVDDVAELLRDLEVEEMELNGSVNGDVGDVGDKENKGPSLKPPKCPSLVPTKPSSQNLPSSPRPLSELDASSFHPPVKDPVSMPPANTAIEGSETCVSSFRRPDMNSKTLFDPNLLLAFEEAVRDQVRVQEEERRVIAETVSSRESDVEPLMGFAEKCPPRGSESVILYTTSLRGIRKTFEDCNSIKFLLGSFKIVFCERDVSMHLEFREELWRILGGRVVPPRLFIRGRYIGGADEVVGLHEQGKLLPLLRGIPRDQSSSPCKECGGLQFLMCFNCDGSRKLRVNNGNEGEGGLEESQVQCPDCNENGLIVCPFCC</sequence>
<dbReference type="InterPro" id="IPR002109">
    <property type="entry name" value="Glutaredoxin"/>
</dbReference>
<dbReference type="AlphaFoldDB" id="A0AAP0NXR1"/>
<evidence type="ECO:0000259" key="2">
    <source>
        <dbReference type="Pfam" id="PF00462"/>
    </source>
</evidence>
<dbReference type="Gene3D" id="3.40.30.10">
    <property type="entry name" value="Glutaredoxin"/>
    <property type="match status" value="1"/>
</dbReference>
<dbReference type="EMBL" id="JBBNAE010000005">
    <property type="protein sequence ID" value="KAK9122948.1"/>
    <property type="molecule type" value="Genomic_DNA"/>
</dbReference>
<protein>
    <recommendedName>
        <fullName evidence="2">Glutaredoxin domain-containing protein</fullName>
    </recommendedName>
</protein>
<evidence type="ECO:0000313" key="3">
    <source>
        <dbReference type="EMBL" id="KAK9122948.1"/>
    </source>
</evidence>
<feature type="domain" description="Glutaredoxin" evidence="2">
    <location>
        <begin position="228"/>
        <end position="294"/>
    </location>
</feature>
<proteinExistence type="predicted"/>
<evidence type="ECO:0000313" key="4">
    <source>
        <dbReference type="Proteomes" id="UP001417504"/>
    </source>
</evidence>
<comment type="caution">
    <text evidence="3">The sequence shown here is derived from an EMBL/GenBank/DDBJ whole genome shotgun (WGS) entry which is preliminary data.</text>
</comment>
<feature type="region of interest" description="Disordered" evidence="1">
    <location>
        <begin position="82"/>
        <end position="141"/>
    </location>
</feature>
<keyword evidence="4" id="KW-1185">Reference proteome</keyword>
<dbReference type="Pfam" id="PF00462">
    <property type="entry name" value="Glutaredoxin"/>
    <property type="match status" value="1"/>
</dbReference>
<dbReference type="Proteomes" id="UP001417504">
    <property type="component" value="Unassembled WGS sequence"/>
</dbReference>
<organism evidence="3 4">
    <name type="scientific">Stephania japonica</name>
    <dbReference type="NCBI Taxonomy" id="461633"/>
    <lineage>
        <taxon>Eukaryota</taxon>
        <taxon>Viridiplantae</taxon>
        <taxon>Streptophyta</taxon>
        <taxon>Embryophyta</taxon>
        <taxon>Tracheophyta</taxon>
        <taxon>Spermatophyta</taxon>
        <taxon>Magnoliopsida</taxon>
        <taxon>Ranunculales</taxon>
        <taxon>Menispermaceae</taxon>
        <taxon>Menispermoideae</taxon>
        <taxon>Cissampelideae</taxon>
        <taxon>Stephania</taxon>
    </lineage>
</organism>
<dbReference type="PROSITE" id="PS51354">
    <property type="entry name" value="GLUTAREDOXIN_2"/>
    <property type="match status" value="1"/>
</dbReference>
<name>A0AAP0NXR1_9MAGN</name>